<evidence type="ECO:0000259" key="1">
    <source>
        <dbReference type="SMART" id="SM00091"/>
    </source>
</evidence>
<dbReference type="NCBIfam" id="TIGR02040">
    <property type="entry name" value="PpsR-CrtJ"/>
    <property type="match status" value="1"/>
</dbReference>
<dbReference type="SUPFAM" id="SSF55785">
    <property type="entry name" value="PYP-like sensor domain (PAS domain)"/>
    <property type="match status" value="1"/>
</dbReference>
<dbReference type="InterPro" id="IPR011785">
    <property type="entry name" value="Tscrpt_reg_PpsR-CrtJ"/>
</dbReference>
<dbReference type="PRINTS" id="PR01590">
    <property type="entry name" value="HTHFIS"/>
</dbReference>
<proteinExistence type="predicted"/>
<protein>
    <submittedName>
        <fullName evidence="2">Transcriptional regulator PpsR</fullName>
    </submittedName>
</protein>
<reference evidence="2 3" key="1">
    <citation type="submission" date="2018-12" db="EMBL/GenBank/DDBJ databases">
        <authorList>
            <person name="Grouzdev D.S."/>
            <person name="Krutkina M.S."/>
        </authorList>
    </citation>
    <scope>NUCLEOTIDE SEQUENCE [LARGE SCALE GENOMIC DNA]</scope>
    <source>
        <strain evidence="2 3">RmlP026</strain>
    </source>
</reference>
<dbReference type="InterPro" id="IPR000014">
    <property type="entry name" value="PAS"/>
</dbReference>
<dbReference type="InterPro" id="IPR035965">
    <property type="entry name" value="PAS-like_dom_sf"/>
</dbReference>
<dbReference type="Pfam" id="PF02954">
    <property type="entry name" value="HTH_8"/>
    <property type="match status" value="1"/>
</dbReference>
<accession>A0A4Q2UAW4</accession>
<organism evidence="2 3">
    <name type="scientific">Lichenibacterium minor</name>
    <dbReference type="NCBI Taxonomy" id="2316528"/>
    <lineage>
        <taxon>Bacteria</taxon>
        <taxon>Pseudomonadati</taxon>
        <taxon>Pseudomonadota</taxon>
        <taxon>Alphaproteobacteria</taxon>
        <taxon>Hyphomicrobiales</taxon>
        <taxon>Lichenihabitantaceae</taxon>
        <taxon>Lichenibacterium</taxon>
    </lineage>
</organism>
<keyword evidence="3" id="KW-1185">Reference proteome</keyword>
<reference evidence="2 3" key="2">
    <citation type="submission" date="2019-02" db="EMBL/GenBank/DDBJ databases">
        <title>'Lichenibacterium ramalinii' gen. nov. sp. nov., 'Lichenibacterium minor' gen. nov. sp. nov.</title>
        <authorList>
            <person name="Pankratov T."/>
        </authorList>
    </citation>
    <scope>NUCLEOTIDE SEQUENCE [LARGE SCALE GENOMIC DNA]</scope>
    <source>
        <strain evidence="2 3">RmlP026</strain>
    </source>
</reference>
<dbReference type="InterPro" id="IPR009057">
    <property type="entry name" value="Homeodomain-like_sf"/>
</dbReference>
<sequence length="479" mass="51104">MIGTTVLPGPRGGFRSPGALLGDIGAETFSQLVSASSDIALVVDRGGVVRDVSVGDAELAARVGGGWIGRPLVETVTVESRGKVRSLLGTAAGDGLAWHEINHAVDGGEDLPVRYVGVRLPKDGQFVVLGRDLRGLARLQQQLVDINLTVERDYALYRSAETQFRLMFQTSGEAMLIADAATRRVTDVNPAGEDLLHRVARRLVGTTIDELFLDDDANAISDCAAAARAMGQASCAALRLRLTSADVSLSAWLLRGGGPSQLLVRLSAGGAARAGVSALGDAWGALSHLPEAMVTATGDLDIIEANEAFLDLVDVATANQIRSESLARFVGRHGVDMNVLTSRLQDNGSIRRYATVLRGQYGAVRDVELTAAVADRDEKRVYAFLFRPVMAERSVLGDVRRPLRPVSEMTDLVGRVPLRDIVREATDIIEELCIEAALAVTQDNRASAAEMLGLSRQSLYSKLRRYGIGDLPSDPSNAG</sequence>
<feature type="domain" description="PAS" evidence="1">
    <location>
        <begin position="162"/>
        <end position="229"/>
    </location>
</feature>
<dbReference type="AlphaFoldDB" id="A0A4Q2UAW4"/>
<dbReference type="GO" id="GO:0043565">
    <property type="term" value="F:sequence-specific DNA binding"/>
    <property type="evidence" value="ECO:0007669"/>
    <property type="project" value="InterPro"/>
</dbReference>
<gene>
    <name evidence="2" type="primary">ppsR</name>
    <name evidence="2" type="ORF">D3273_00250</name>
</gene>
<dbReference type="Pfam" id="PF13188">
    <property type="entry name" value="PAS_8"/>
    <property type="match status" value="1"/>
</dbReference>
<feature type="domain" description="PAS" evidence="1">
    <location>
        <begin position="280"/>
        <end position="349"/>
    </location>
</feature>
<dbReference type="Gene3D" id="1.10.10.60">
    <property type="entry name" value="Homeodomain-like"/>
    <property type="match status" value="1"/>
</dbReference>
<dbReference type="EMBL" id="QYBB01000001">
    <property type="protein sequence ID" value="RYC33722.1"/>
    <property type="molecule type" value="Genomic_DNA"/>
</dbReference>
<comment type="caution">
    <text evidence="2">The sequence shown here is derived from an EMBL/GenBank/DDBJ whole genome shotgun (WGS) entry which is preliminary data.</text>
</comment>
<dbReference type="SMART" id="SM00091">
    <property type="entry name" value="PAS"/>
    <property type="match status" value="3"/>
</dbReference>
<dbReference type="RefSeq" id="WP_129222581.1">
    <property type="nucleotide sequence ID" value="NZ_QYBB01000001.1"/>
</dbReference>
<dbReference type="Gene3D" id="3.30.450.20">
    <property type="entry name" value="PAS domain"/>
    <property type="match status" value="3"/>
</dbReference>
<evidence type="ECO:0000313" key="3">
    <source>
        <dbReference type="Proteomes" id="UP000290759"/>
    </source>
</evidence>
<dbReference type="Proteomes" id="UP000290759">
    <property type="component" value="Unassembled WGS sequence"/>
</dbReference>
<dbReference type="OrthoDB" id="5499170at2"/>
<feature type="domain" description="PAS" evidence="1">
    <location>
        <begin position="27"/>
        <end position="93"/>
    </location>
</feature>
<name>A0A4Q2UAW4_9HYPH</name>
<evidence type="ECO:0000313" key="2">
    <source>
        <dbReference type="EMBL" id="RYC33722.1"/>
    </source>
</evidence>
<dbReference type="SUPFAM" id="SSF46689">
    <property type="entry name" value="Homeodomain-like"/>
    <property type="match status" value="1"/>
</dbReference>
<dbReference type="InterPro" id="IPR002197">
    <property type="entry name" value="HTH_Fis"/>
</dbReference>